<dbReference type="SUPFAM" id="SSF100950">
    <property type="entry name" value="NagB/RpiA/CoA transferase-like"/>
    <property type="match status" value="1"/>
</dbReference>
<dbReference type="GeneID" id="301975454"/>
<dbReference type="SUPFAM" id="SSF75445">
    <property type="entry name" value="D-ribose-5-phosphate isomerase (RpiA), lid domain"/>
    <property type="match status" value="1"/>
</dbReference>
<reference evidence="4 5" key="1">
    <citation type="journal article" date="2014" name="Genome Announc.">
        <title>Draft Genome Sequence of Moraxella bovoculi Strain 237T (ATCC BAA-1259T) Isolated from a Calf with Infectious Bovine Keratoconjunctivitis.</title>
        <authorList>
            <person name="Calcutt M.J."/>
            <person name="Foecking M.F."/>
            <person name="Martin N.T."/>
            <person name="Mhlanga-Mutangadura T."/>
            <person name="Reilly T.J."/>
        </authorList>
    </citation>
    <scope>NUCLEOTIDE SEQUENCE [LARGE SCALE GENOMIC DNA]</scope>
    <source>
        <strain evidence="4 5">237</strain>
    </source>
</reference>
<feature type="binding site" evidence="3">
    <location>
        <begin position="96"/>
        <end position="99"/>
    </location>
    <ligand>
        <name>substrate</name>
    </ligand>
</feature>
<dbReference type="eggNOG" id="COG0120">
    <property type="taxonomic scope" value="Bacteria"/>
</dbReference>
<dbReference type="Gene3D" id="3.30.70.260">
    <property type="match status" value="1"/>
</dbReference>
<dbReference type="Pfam" id="PF06026">
    <property type="entry name" value="Rib_5-P_isom_A"/>
    <property type="match status" value="1"/>
</dbReference>
<dbReference type="PANTHER" id="PTHR11934:SF0">
    <property type="entry name" value="RIBOSE-5-PHOSPHATE ISOMERASE"/>
    <property type="match status" value="1"/>
</dbReference>
<evidence type="ECO:0000256" key="1">
    <source>
        <dbReference type="ARBA" id="ARBA00001713"/>
    </source>
</evidence>
<dbReference type="GO" id="GO:0006014">
    <property type="term" value="P:D-ribose metabolic process"/>
    <property type="evidence" value="ECO:0007669"/>
    <property type="project" value="TreeGrafter"/>
</dbReference>
<comment type="catalytic activity">
    <reaction evidence="1 3">
        <text>aldehydo-D-ribose 5-phosphate = D-ribulose 5-phosphate</text>
        <dbReference type="Rhea" id="RHEA:14657"/>
        <dbReference type="ChEBI" id="CHEBI:58121"/>
        <dbReference type="ChEBI" id="CHEBI:58273"/>
        <dbReference type="EC" id="5.3.1.6"/>
    </reaction>
</comment>
<evidence type="ECO:0000313" key="4">
    <source>
        <dbReference type="EMBL" id="KDN25959.1"/>
    </source>
</evidence>
<dbReference type="OrthoDB" id="5870696at2"/>
<name>A0A066UP68_9GAMM</name>
<evidence type="ECO:0000256" key="2">
    <source>
        <dbReference type="ARBA" id="ARBA00023235"/>
    </source>
</evidence>
<dbReference type="InterPro" id="IPR004788">
    <property type="entry name" value="Ribose5P_isomerase_type_A"/>
</dbReference>
<dbReference type="EC" id="5.3.1.6" evidence="3"/>
<dbReference type="EMBL" id="AOMT01000005">
    <property type="protein sequence ID" value="KDN25959.1"/>
    <property type="molecule type" value="Genomic_DNA"/>
</dbReference>
<keyword evidence="5" id="KW-1185">Reference proteome</keyword>
<dbReference type="GO" id="GO:0004751">
    <property type="term" value="F:ribose-5-phosphate isomerase activity"/>
    <property type="evidence" value="ECO:0007669"/>
    <property type="project" value="UniProtKB-UniRule"/>
</dbReference>
<dbReference type="PANTHER" id="PTHR11934">
    <property type="entry name" value="RIBOSE-5-PHOSPHATE ISOMERASE"/>
    <property type="match status" value="1"/>
</dbReference>
<accession>A0A066UP68</accession>
<dbReference type="Gene3D" id="3.40.50.1360">
    <property type="match status" value="1"/>
</dbReference>
<dbReference type="RefSeq" id="WP_036362742.1">
    <property type="nucleotide sequence ID" value="NZ_AOMT01000005.1"/>
</dbReference>
<dbReference type="InterPro" id="IPR020672">
    <property type="entry name" value="Ribose5P_isomerase_typA_subgr"/>
</dbReference>
<comment type="subunit">
    <text evidence="3">Homodimer.</text>
</comment>
<dbReference type="GO" id="GO:0009052">
    <property type="term" value="P:pentose-phosphate shunt, non-oxidative branch"/>
    <property type="evidence" value="ECO:0007669"/>
    <property type="project" value="UniProtKB-UniRule"/>
</dbReference>
<dbReference type="GO" id="GO:0005829">
    <property type="term" value="C:cytosol"/>
    <property type="evidence" value="ECO:0007669"/>
    <property type="project" value="TreeGrafter"/>
</dbReference>
<dbReference type="NCBIfam" id="NF001924">
    <property type="entry name" value="PRK00702.1"/>
    <property type="match status" value="1"/>
</dbReference>
<dbReference type="FunFam" id="3.40.50.1360:FF:000001">
    <property type="entry name" value="Ribose-5-phosphate isomerase A"/>
    <property type="match status" value="1"/>
</dbReference>
<comment type="pathway">
    <text evidence="3">Carbohydrate degradation; pentose phosphate pathway; D-ribose 5-phosphate from D-ribulose 5-phosphate (non-oxidative stage): step 1/1.</text>
</comment>
<dbReference type="AlphaFoldDB" id="A0A066UP68"/>
<organism evidence="4 5">
    <name type="scientific">Moraxella bovoculi 237</name>
    <dbReference type="NCBI Taxonomy" id="743974"/>
    <lineage>
        <taxon>Bacteria</taxon>
        <taxon>Pseudomonadati</taxon>
        <taxon>Pseudomonadota</taxon>
        <taxon>Gammaproteobacteria</taxon>
        <taxon>Moraxellales</taxon>
        <taxon>Moraxellaceae</taxon>
        <taxon>Moraxella</taxon>
    </lineage>
</organism>
<dbReference type="NCBIfam" id="TIGR00021">
    <property type="entry name" value="rpiA"/>
    <property type="match status" value="1"/>
</dbReference>
<proteinExistence type="inferred from homology"/>
<protein>
    <recommendedName>
        <fullName evidence="3">Ribose-5-phosphate isomerase A</fullName>
        <ecNumber evidence="3">5.3.1.6</ecNumber>
    </recommendedName>
    <alternativeName>
        <fullName evidence="3">Phosphoriboisomerase A</fullName>
        <shortName evidence="3">PRI</shortName>
    </alternativeName>
</protein>
<feature type="active site" description="Proton acceptor" evidence="3">
    <location>
        <position position="105"/>
    </location>
</feature>
<dbReference type="UniPathway" id="UPA00115">
    <property type="reaction ID" value="UER00412"/>
</dbReference>
<comment type="caution">
    <text evidence="4">The sequence shown here is derived from an EMBL/GenBank/DDBJ whole genome shotgun (WGS) entry which is preliminary data.</text>
</comment>
<feature type="binding site" evidence="3">
    <location>
        <begin position="32"/>
        <end position="35"/>
    </location>
    <ligand>
        <name>substrate</name>
    </ligand>
</feature>
<feature type="binding site" evidence="3">
    <location>
        <position position="123"/>
    </location>
    <ligand>
        <name>substrate</name>
    </ligand>
</feature>
<keyword evidence="2 3" id="KW-0413">Isomerase</keyword>
<dbReference type="InterPro" id="IPR037171">
    <property type="entry name" value="NagB/RpiA_transferase-like"/>
</dbReference>
<evidence type="ECO:0000256" key="3">
    <source>
        <dbReference type="HAMAP-Rule" id="MF_00170"/>
    </source>
</evidence>
<feature type="binding site" evidence="3">
    <location>
        <begin position="83"/>
        <end position="86"/>
    </location>
    <ligand>
        <name>substrate</name>
    </ligand>
</feature>
<gene>
    <name evidence="3" type="primary">rpiA</name>
    <name evidence="4" type="ORF">MBO_02175</name>
</gene>
<comment type="similarity">
    <text evidence="3">Belongs to the ribose 5-phosphate isomerase family.</text>
</comment>
<sequence>MTTVDPKLTQKQAAAKAALSYIEDGMILGVGTGSTVNCLIELLADVRLKGAVSSSKVTEDKLRALGIEIFDLNTVGELDLYIDGADEIDAQGNMIKGGGGALTREKIVAAASKSFVCMVDDSKVVQKLGKFPVAVEVLPQARSYVARELVKLGGDPVYREGFVSDYGNVILDTYDLDISNPDEFEKTLNNIVGVVCNGIFAAQSANIMLKAGDEGVDTVRF</sequence>
<comment type="function">
    <text evidence="3">Catalyzes the reversible conversion of ribose-5-phosphate to ribulose 5-phosphate.</text>
</comment>
<dbReference type="CDD" id="cd01398">
    <property type="entry name" value="RPI_A"/>
    <property type="match status" value="1"/>
</dbReference>
<evidence type="ECO:0000313" key="5">
    <source>
        <dbReference type="Proteomes" id="UP000035860"/>
    </source>
</evidence>
<dbReference type="Proteomes" id="UP000035860">
    <property type="component" value="Unassembled WGS sequence"/>
</dbReference>
<dbReference type="HAMAP" id="MF_00170">
    <property type="entry name" value="Rib_5P_isom_A"/>
    <property type="match status" value="1"/>
</dbReference>